<dbReference type="Pfam" id="PF07484">
    <property type="entry name" value="Collar"/>
    <property type="match status" value="1"/>
</dbReference>
<organism evidence="2 3">
    <name type="scientific">Humibacillus xanthopallidus</name>
    <dbReference type="NCBI Taxonomy" id="412689"/>
    <lineage>
        <taxon>Bacteria</taxon>
        <taxon>Bacillati</taxon>
        <taxon>Actinomycetota</taxon>
        <taxon>Actinomycetes</taxon>
        <taxon>Micrococcales</taxon>
        <taxon>Intrasporangiaceae</taxon>
        <taxon>Humibacillus</taxon>
    </lineage>
</organism>
<dbReference type="Gene3D" id="3.90.1340.10">
    <property type="entry name" value="Phage tail collar domain"/>
    <property type="match status" value="1"/>
</dbReference>
<accession>A0A543PNQ6</accession>
<dbReference type="InterPro" id="IPR011083">
    <property type="entry name" value="Phage_tail_collar_dom"/>
</dbReference>
<dbReference type="RefSeq" id="WP_141822313.1">
    <property type="nucleotide sequence ID" value="NZ_BAAAQC010000010.1"/>
</dbReference>
<evidence type="ECO:0000259" key="1">
    <source>
        <dbReference type="Pfam" id="PF07484"/>
    </source>
</evidence>
<proteinExistence type="predicted"/>
<comment type="caution">
    <text evidence="2">The sequence shown here is derived from an EMBL/GenBank/DDBJ whole genome shotgun (WGS) entry which is preliminary data.</text>
</comment>
<reference evidence="2 3" key="1">
    <citation type="submission" date="2019-06" db="EMBL/GenBank/DDBJ databases">
        <title>Sequencing the genomes of 1000 actinobacteria strains.</title>
        <authorList>
            <person name="Klenk H.-P."/>
        </authorList>
    </citation>
    <scope>NUCLEOTIDE SEQUENCE [LARGE SCALE GENOMIC DNA]</scope>
    <source>
        <strain evidence="2 3">DSM 21776</strain>
    </source>
</reference>
<sequence>MSEPFLGEIRLMSFGFPPRGWAACDGQLLAINQNQALFSILGTTYGGNGQTNFALPNLRGRVPVHTGGGFSLGQVGGEPSHTLIANETPTHSHAWSASSAPATSGSPANAVLAASVGAAAFAPPSSLVAMDPAAVSQAGGSQPHENTQPYLTVSFCIALQGIFPSRN</sequence>
<dbReference type="EMBL" id="VFQF01000002">
    <property type="protein sequence ID" value="TQN45703.1"/>
    <property type="molecule type" value="Genomic_DNA"/>
</dbReference>
<evidence type="ECO:0000313" key="3">
    <source>
        <dbReference type="Proteomes" id="UP000320085"/>
    </source>
</evidence>
<dbReference type="InterPro" id="IPR037053">
    <property type="entry name" value="Phage_tail_collar_dom_sf"/>
</dbReference>
<feature type="domain" description="Phage tail collar" evidence="1">
    <location>
        <begin position="7"/>
        <end position="63"/>
    </location>
</feature>
<name>A0A543PNQ6_9MICO</name>
<dbReference type="SUPFAM" id="SSF88874">
    <property type="entry name" value="Receptor-binding domain of short tail fibre protein gp12"/>
    <property type="match status" value="1"/>
</dbReference>
<gene>
    <name evidence="2" type="ORF">FHX52_2403</name>
</gene>
<dbReference type="OrthoDB" id="9810174at2"/>
<evidence type="ECO:0000313" key="2">
    <source>
        <dbReference type="EMBL" id="TQN45703.1"/>
    </source>
</evidence>
<dbReference type="AlphaFoldDB" id="A0A543PNQ6"/>
<dbReference type="Proteomes" id="UP000320085">
    <property type="component" value="Unassembled WGS sequence"/>
</dbReference>
<protein>
    <submittedName>
        <fullName evidence="2">Microcystin-dependent protein</fullName>
    </submittedName>
</protein>